<evidence type="ECO:0000313" key="2">
    <source>
        <dbReference type="Proteomes" id="UP001220256"/>
    </source>
</evidence>
<dbReference type="Gene3D" id="3.30.420.10">
    <property type="entry name" value="Ribonuclease H-like superfamily/Ribonuclease H"/>
    <property type="match status" value="1"/>
</dbReference>
<protein>
    <submittedName>
        <fullName evidence="1">Uncharacterized protein</fullName>
    </submittedName>
</protein>
<proteinExistence type="predicted"/>
<reference evidence="1 2" key="1">
    <citation type="journal article" date="2023" name="IMA Fungus">
        <title>Comparative genomic study of the Penicillium genus elucidates a diverse pangenome and 15 lateral gene transfer events.</title>
        <authorList>
            <person name="Petersen C."/>
            <person name="Sorensen T."/>
            <person name="Nielsen M.R."/>
            <person name="Sondergaard T.E."/>
            <person name="Sorensen J.L."/>
            <person name="Fitzpatrick D.A."/>
            <person name="Frisvad J.C."/>
            <person name="Nielsen K.L."/>
        </authorList>
    </citation>
    <scope>NUCLEOTIDE SEQUENCE [LARGE SCALE GENOMIC DNA]</scope>
    <source>
        <strain evidence="1 2">IBT 3361</strain>
    </source>
</reference>
<sequence length="120" mass="13629">MTSNDPKLPQTEDEQLFNQLLTKLHTEEELKKHHFTMISTCIQHKEDAPKRQAIVLDCEMVTVEGNRKELAFPVVADMFTGDILINHFVNPTSIVRNWQTKYSGITYAAMKAAVKGNIAI</sequence>
<comment type="caution">
    <text evidence="1">The sequence shown here is derived from an EMBL/GenBank/DDBJ whole genome shotgun (WGS) entry which is preliminary data.</text>
</comment>
<accession>A0ABQ8WX14</accession>
<gene>
    <name evidence="1" type="ORF">N7505_001139</name>
</gene>
<name>A0ABQ8WX14_PENCH</name>
<dbReference type="InterPro" id="IPR036397">
    <property type="entry name" value="RNaseH_sf"/>
</dbReference>
<organism evidence="1 2">
    <name type="scientific">Penicillium chrysogenum</name>
    <name type="common">Penicillium notatum</name>
    <dbReference type="NCBI Taxonomy" id="5076"/>
    <lineage>
        <taxon>Eukaryota</taxon>
        <taxon>Fungi</taxon>
        <taxon>Dikarya</taxon>
        <taxon>Ascomycota</taxon>
        <taxon>Pezizomycotina</taxon>
        <taxon>Eurotiomycetes</taxon>
        <taxon>Eurotiomycetidae</taxon>
        <taxon>Eurotiales</taxon>
        <taxon>Aspergillaceae</taxon>
        <taxon>Penicillium</taxon>
        <taxon>Penicillium chrysogenum species complex</taxon>
    </lineage>
</organism>
<dbReference type="Proteomes" id="UP001220256">
    <property type="component" value="Unassembled WGS sequence"/>
</dbReference>
<evidence type="ECO:0000313" key="1">
    <source>
        <dbReference type="EMBL" id="KAJ5283159.1"/>
    </source>
</evidence>
<keyword evidence="2" id="KW-1185">Reference proteome</keyword>
<dbReference type="EMBL" id="JAPVEB010000001">
    <property type="protein sequence ID" value="KAJ5283159.1"/>
    <property type="molecule type" value="Genomic_DNA"/>
</dbReference>